<evidence type="ECO:0000256" key="3">
    <source>
        <dbReference type="ARBA" id="ARBA00022475"/>
    </source>
</evidence>
<dbReference type="PANTHER" id="PTHR30462:SF3">
    <property type="entry name" value="INTERMEMBRANE TRANSPORT PROTEIN PQIA"/>
    <property type="match status" value="1"/>
</dbReference>
<evidence type="ECO:0000256" key="5">
    <source>
        <dbReference type="ARBA" id="ARBA00022692"/>
    </source>
</evidence>
<evidence type="ECO:0000313" key="9">
    <source>
        <dbReference type="EMBL" id="ACC57717.1"/>
    </source>
</evidence>
<comment type="subcellular location">
    <subcellularLocation>
        <location evidence="1">Cell inner membrane</location>
        <topology evidence="1">Multi-pass membrane protein</topology>
    </subcellularLocation>
</comment>
<feature type="transmembrane region" description="Helical" evidence="8">
    <location>
        <begin position="46"/>
        <end position="66"/>
    </location>
</feature>
<evidence type="ECO:0000256" key="6">
    <source>
        <dbReference type="ARBA" id="ARBA00022989"/>
    </source>
</evidence>
<dbReference type="AlphaFoldDB" id="A0A7U3Y198"/>
<feature type="transmembrane region" description="Helical" evidence="8">
    <location>
        <begin position="323"/>
        <end position="354"/>
    </location>
</feature>
<evidence type="ECO:0000256" key="4">
    <source>
        <dbReference type="ARBA" id="ARBA00022519"/>
    </source>
</evidence>
<dbReference type="InterPro" id="IPR051800">
    <property type="entry name" value="PqiA-PqiB_transport"/>
</dbReference>
<dbReference type="PANTHER" id="PTHR30462">
    <property type="entry name" value="INTERMEMBRANE TRANSPORT PROTEIN PQIB-RELATED"/>
    <property type="match status" value="1"/>
</dbReference>
<organism evidence="9 10">
    <name type="scientific">Acinetobacter baumannii (strain ACICU)</name>
    <dbReference type="NCBI Taxonomy" id="405416"/>
    <lineage>
        <taxon>Bacteria</taxon>
        <taxon>Pseudomonadati</taxon>
        <taxon>Pseudomonadota</taxon>
        <taxon>Gammaproteobacteria</taxon>
        <taxon>Moraxellales</taxon>
        <taxon>Moraxellaceae</taxon>
        <taxon>Acinetobacter</taxon>
        <taxon>Acinetobacter calcoaceticus/baumannii complex</taxon>
    </lineage>
</organism>
<dbReference type="NCBIfam" id="TIGR00155">
    <property type="entry name" value="pqiA_fam"/>
    <property type="match status" value="1"/>
</dbReference>
<keyword evidence="3" id="KW-1003">Cell membrane</keyword>
<keyword evidence="6 8" id="KW-1133">Transmembrane helix</keyword>
<dbReference type="EMBL" id="CP000863">
    <property type="protein sequence ID" value="ACC57717.1"/>
    <property type="molecule type" value="Genomic_DNA"/>
</dbReference>
<feature type="transmembrane region" description="Helical" evidence="8">
    <location>
        <begin position="138"/>
        <end position="158"/>
    </location>
</feature>
<dbReference type="RefSeq" id="WP_000768106.1">
    <property type="nucleotide sequence ID" value="NC_010611.1"/>
</dbReference>
<proteinExistence type="inferred from homology"/>
<keyword evidence="4" id="KW-0997">Cell inner membrane</keyword>
<sequence>MKLKELAGCEECDTVYRRVPLAYGKRAYCVCCGAELYRHTKPFTTLLALILTALIVFVIANSFPIVKIELQGNISETTLLGAVWVMFHYDRAFVGVLILITTFIVPLTYLLLLGYVLGTVSILKKCPQFLVGALRTLYFMRVWGMVEVFLIGILVTLVKLMGMVLVIPEIALWAFAVLSLLMVYITSVKVSDIWNEIDRSQPWQKIKNVTPEKITNTNMILKQYPRAKDLSLILCHCCGLLNSSKVNKTDAHKNQILRCVRCHSVLHERKPGSLNRTFALVVAATILYIPANVLPMTVTDSLLGRQQDTIMSGVIYFWQSGDYLVSVVIFMASIFIPMLKLLILYFLLLVVYIQSSAAWKFAPEQCIKLYRIVEFVGRWSMIDVFVVALLTALIQIQSLATILAGPGSIAFGAVVVLTMFASLSFDPRIIWDNFYASQNTNKPNRVSSEKNTIIQAEHSPLNNDSINPSQ</sequence>
<dbReference type="InterPro" id="IPR007498">
    <property type="entry name" value="PqiA-like"/>
</dbReference>
<dbReference type="Proteomes" id="UP000008839">
    <property type="component" value="Chromosome"/>
</dbReference>
<gene>
    <name evidence="9" type="ordered locus">ACICU_02405</name>
</gene>
<keyword evidence="7 8" id="KW-0472">Membrane</keyword>
<feature type="transmembrane region" description="Helical" evidence="8">
    <location>
        <begin position="170"/>
        <end position="190"/>
    </location>
</feature>
<dbReference type="GO" id="GO:0005886">
    <property type="term" value="C:plasma membrane"/>
    <property type="evidence" value="ECO:0007669"/>
    <property type="project" value="UniProtKB-SubCell"/>
</dbReference>
<dbReference type="InterPro" id="IPR005219">
    <property type="entry name" value="PqiA-like_proteobact"/>
</dbReference>
<accession>A0A7U3Y198</accession>
<evidence type="ECO:0000256" key="1">
    <source>
        <dbReference type="ARBA" id="ARBA00004429"/>
    </source>
</evidence>
<protein>
    <submittedName>
        <fullName evidence="9">Uncharacterized paraquat-inducible protein A</fullName>
    </submittedName>
</protein>
<comment type="similarity">
    <text evidence="2">Belongs to the PqiA family.</text>
</comment>
<keyword evidence="5 8" id="KW-0812">Transmembrane</keyword>
<feature type="transmembrane region" description="Helical" evidence="8">
    <location>
        <begin position="278"/>
        <end position="303"/>
    </location>
</feature>
<feature type="transmembrane region" description="Helical" evidence="8">
    <location>
        <begin position="92"/>
        <end position="117"/>
    </location>
</feature>
<evidence type="ECO:0000256" key="8">
    <source>
        <dbReference type="SAM" id="Phobius"/>
    </source>
</evidence>
<feature type="transmembrane region" description="Helical" evidence="8">
    <location>
        <begin position="375"/>
        <end position="396"/>
    </location>
</feature>
<feature type="transmembrane region" description="Helical" evidence="8">
    <location>
        <begin position="402"/>
        <end position="425"/>
    </location>
</feature>
<reference evidence="9 10" key="1">
    <citation type="journal article" date="2008" name="Antimicrob. Agents Chemother.">
        <title>Whole-genome pyrosequencing of an epidemic multidrug-resistant Acinetobacter baumannii strain belonging to the European clone II group.</title>
        <authorList>
            <person name="Iacono M."/>
            <person name="Villa L."/>
            <person name="Fortini D."/>
            <person name="Bordoni R."/>
            <person name="Imperi F."/>
            <person name="Bonnal R.J."/>
            <person name="Sicheritz-Ponten T."/>
            <person name="De Bellis G."/>
            <person name="Visca P."/>
            <person name="Cassone A."/>
            <person name="Carattoli A."/>
        </authorList>
    </citation>
    <scope>NUCLEOTIDE SEQUENCE [LARGE SCALE GENOMIC DNA]</scope>
    <source>
        <strain evidence="9 10">ACICU</strain>
    </source>
</reference>
<evidence type="ECO:0000256" key="7">
    <source>
        <dbReference type="ARBA" id="ARBA00023136"/>
    </source>
</evidence>
<dbReference type="KEGG" id="abc:ACICU_02405"/>
<evidence type="ECO:0000313" key="10">
    <source>
        <dbReference type="Proteomes" id="UP000008839"/>
    </source>
</evidence>
<name>A0A7U3Y198_ACIBC</name>
<dbReference type="Pfam" id="PF04403">
    <property type="entry name" value="PqiA"/>
    <property type="match status" value="2"/>
</dbReference>
<evidence type="ECO:0000256" key="2">
    <source>
        <dbReference type="ARBA" id="ARBA00007555"/>
    </source>
</evidence>